<dbReference type="SUPFAM" id="SSF54285">
    <property type="entry name" value="MoaD/ThiS"/>
    <property type="match status" value="1"/>
</dbReference>
<dbReference type="InterPro" id="IPR016155">
    <property type="entry name" value="Mopterin_synth/thiamin_S_b"/>
</dbReference>
<dbReference type="OrthoDB" id="9800283at2"/>
<keyword evidence="2" id="KW-1185">Reference proteome</keyword>
<dbReference type="InterPro" id="IPR010035">
    <property type="entry name" value="Thi_S"/>
</dbReference>
<dbReference type="EMBL" id="MKKK01000067">
    <property type="protein sequence ID" value="OEY92254.1"/>
    <property type="molecule type" value="Genomic_DNA"/>
</dbReference>
<evidence type="ECO:0000313" key="1">
    <source>
        <dbReference type="EMBL" id="OEY92254.1"/>
    </source>
</evidence>
<dbReference type="Proteomes" id="UP000185895">
    <property type="component" value="Unassembled WGS sequence"/>
</dbReference>
<dbReference type="NCBIfam" id="TIGR01683">
    <property type="entry name" value="thiS"/>
    <property type="match status" value="1"/>
</dbReference>
<dbReference type="STRING" id="1262585.BJI46_05760"/>
<dbReference type="InterPro" id="IPR003749">
    <property type="entry name" value="ThiS/MoaD-like"/>
</dbReference>
<proteinExistence type="predicted"/>
<dbReference type="AlphaFoldDB" id="A0A1E7QYW3"/>
<dbReference type="RefSeq" id="WP_070070850.1">
    <property type="nucleotide sequence ID" value="NZ_MKKK01000067.1"/>
</dbReference>
<dbReference type="Gene3D" id="3.10.20.30">
    <property type="match status" value="1"/>
</dbReference>
<organism evidence="1 2">
    <name type="scientific">Acinetobacter qingfengensis</name>
    <dbReference type="NCBI Taxonomy" id="1262585"/>
    <lineage>
        <taxon>Bacteria</taxon>
        <taxon>Pseudomonadati</taxon>
        <taxon>Pseudomonadota</taxon>
        <taxon>Gammaproteobacteria</taxon>
        <taxon>Moraxellales</taxon>
        <taxon>Moraxellaceae</taxon>
        <taxon>Acinetobacter</taxon>
    </lineage>
</organism>
<dbReference type="CDD" id="cd00565">
    <property type="entry name" value="Ubl_ThiS"/>
    <property type="match status" value="1"/>
</dbReference>
<dbReference type="PANTHER" id="PTHR34472">
    <property type="entry name" value="SULFUR CARRIER PROTEIN THIS"/>
    <property type="match status" value="1"/>
</dbReference>
<reference evidence="1 2" key="1">
    <citation type="submission" date="2016-09" db="EMBL/GenBank/DDBJ databases">
        <authorList>
            <person name="Capua I."/>
            <person name="De Benedictis P."/>
            <person name="Joannis T."/>
            <person name="Lombin L.H."/>
            <person name="Cattoli G."/>
        </authorList>
    </citation>
    <scope>NUCLEOTIDE SEQUENCE [LARGE SCALE GENOMIC DNA]</scope>
    <source>
        <strain evidence="1 2">ANC 4671</strain>
    </source>
</reference>
<dbReference type="Pfam" id="PF02597">
    <property type="entry name" value="ThiS"/>
    <property type="match status" value="1"/>
</dbReference>
<comment type="caution">
    <text evidence="1">The sequence shown here is derived from an EMBL/GenBank/DDBJ whole genome shotgun (WGS) entry which is preliminary data.</text>
</comment>
<evidence type="ECO:0000313" key="2">
    <source>
        <dbReference type="Proteomes" id="UP000185895"/>
    </source>
</evidence>
<sequence length="66" mass="7283">MTTIFLNGEQQQTTHTTLFALIQELGLEGKRFAVEVNEMIIPKSRLSNTAIQSDDRIEIIHAVGGG</sequence>
<name>A0A1E7QYW3_9GAMM</name>
<protein>
    <submittedName>
        <fullName evidence="1">Thiamine biosynthesis protein ThiS</fullName>
    </submittedName>
</protein>
<dbReference type="InterPro" id="IPR012675">
    <property type="entry name" value="Beta-grasp_dom_sf"/>
</dbReference>
<gene>
    <name evidence="1" type="ORF">BJI46_05760</name>
</gene>
<dbReference type="PANTHER" id="PTHR34472:SF1">
    <property type="entry name" value="SULFUR CARRIER PROTEIN THIS"/>
    <property type="match status" value="1"/>
</dbReference>
<accession>A0A1E7QYW3</accession>